<comment type="caution">
    <text evidence="7">The sequence shown here is derived from an EMBL/GenBank/DDBJ whole genome shotgun (WGS) entry which is preliminary data.</text>
</comment>
<dbReference type="InterPro" id="IPR026992">
    <property type="entry name" value="DIOX_N"/>
</dbReference>
<sequence>MENLLHLAPSYTSLPDAFVIPPDRLTLATSAAVSLPVIDLSGSRDEVCRAIVDAGKEFGFFQVVNHGVSDLAIRDMESLCEEFFRLPAADKAHLYSEDSRRPNRLFSGSSYDTGGVKYWRDCLHLTCAFPVGDSTEGWPGKPPRFREVVEKFAAATRGAGMELLRLLCHGMGLRPGYFECDISGGDLVLRVNHYPPCPDPSAALGLPPHHDRNLITLLLPGMVVPGLQVAYNGHWVDVEPVPNAFVVNFGKQLEVVTNGALKSVEHRAATNPARARTSVATFIRPTADCLVGPAEKFVGEGSPPCYPALTFSDYMHIHNVARLEPSLTQKDI</sequence>
<dbReference type="InterPro" id="IPR050295">
    <property type="entry name" value="Plant_2OG-oxidoreductases"/>
</dbReference>
<dbReference type="Gene3D" id="2.60.120.330">
    <property type="entry name" value="B-lactam Antibiotic, Isopenicillin N Synthase, Chain"/>
    <property type="match status" value="1"/>
</dbReference>
<evidence type="ECO:0000256" key="3">
    <source>
        <dbReference type="ARBA" id="ARBA00023002"/>
    </source>
</evidence>
<dbReference type="InterPro" id="IPR005123">
    <property type="entry name" value="Oxoglu/Fe-dep_dioxygenase_dom"/>
</dbReference>
<evidence type="ECO:0000256" key="2">
    <source>
        <dbReference type="ARBA" id="ARBA00022723"/>
    </source>
</evidence>
<protein>
    <recommendedName>
        <fullName evidence="6">Fe2OG dioxygenase domain-containing protein</fullName>
    </recommendedName>
</protein>
<reference evidence="8" key="1">
    <citation type="journal article" date="2019" name="Nat. Commun.">
        <title>The genome of broomcorn millet.</title>
        <authorList>
            <person name="Zou C."/>
            <person name="Miki D."/>
            <person name="Li D."/>
            <person name="Tang Q."/>
            <person name="Xiao L."/>
            <person name="Rajput S."/>
            <person name="Deng P."/>
            <person name="Jia W."/>
            <person name="Huang R."/>
            <person name="Zhang M."/>
            <person name="Sun Y."/>
            <person name="Hu J."/>
            <person name="Fu X."/>
            <person name="Schnable P.S."/>
            <person name="Li F."/>
            <person name="Zhang H."/>
            <person name="Feng B."/>
            <person name="Zhu X."/>
            <person name="Liu R."/>
            <person name="Schnable J.C."/>
            <person name="Zhu J.-K."/>
            <person name="Zhang H."/>
        </authorList>
    </citation>
    <scope>NUCLEOTIDE SEQUENCE [LARGE SCALE GENOMIC DNA]</scope>
</reference>
<comment type="similarity">
    <text evidence="1 5">Belongs to the iron/ascorbate-dependent oxidoreductase family.</text>
</comment>
<dbReference type="EMBL" id="PQIB02000002">
    <property type="protein sequence ID" value="RLN36104.1"/>
    <property type="molecule type" value="Genomic_DNA"/>
</dbReference>
<dbReference type="SUPFAM" id="SSF51197">
    <property type="entry name" value="Clavaminate synthase-like"/>
    <property type="match status" value="1"/>
</dbReference>
<dbReference type="InterPro" id="IPR027443">
    <property type="entry name" value="IPNS-like_sf"/>
</dbReference>
<dbReference type="AlphaFoldDB" id="A0A3L6TCU4"/>
<evidence type="ECO:0000256" key="4">
    <source>
        <dbReference type="ARBA" id="ARBA00023004"/>
    </source>
</evidence>
<dbReference type="Pfam" id="PF14226">
    <property type="entry name" value="DIOX_N"/>
    <property type="match status" value="1"/>
</dbReference>
<name>A0A3L6TCU4_PANMI</name>
<accession>A0A3L6TCU4</accession>
<evidence type="ECO:0000259" key="6">
    <source>
        <dbReference type="PROSITE" id="PS51471"/>
    </source>
</evidence>
<dbReference type="InterPro" id="IPR044861">
    <property type="entry name" value="IPNS-like_FE2OG_OXY"/>
</dbReference>
<evidence type="ECO:0000256" key="1">
    <source>
        <dbReference type="ARBA" id="ARBA00008056"/>
    </source>
</evidence>
<gene>
    <name evidence="7" type="ORF">C2845_PM03G07400</name>
</gene>
<feature type="domain" description="Fe2OG dioxygenase" evidence="6">
    <location>
        <begin position="184"/>
        <end position="285"/>
    </location>
</feature>
<evidence type="ECO:0000313" key="8">
    <source>
        <dbReference type="Proteomes" id="UP000275267"/>
    </source>
</evidence>
<dbReference type="STRING" id="4540.A0A3L6TCU4"/>
<proteinExistence type="inferred from homology"/>
<evidence type="ECO:0000256" key="5">
    <source>
        <dbReference type="RuleBase" id="RU003682"/>
    </source>
</evidence>
<organism evidence="7 8">
    <name type="scientific">Panicum miliaceum</name>
    <name type="common">Proso millet</name>
    <name type="synonym">Broomcorn millet</name>
    <dbReference type="NCBI Taxonomy" id="4540"/>
    <lineage>
        <taxon>Eukaryota</taxon>
        <taxon>Viridiplantae</taxon>
        <taxon>Streptophyta</taxon>
        <taxon>Embryophyta</taxon>
        <taxon>Tracheophyta</taxon>
        <taxon>Spermatophyta</taxon>
        <taxon>Magnoliopsida</taxon>
        <taxon>Liliopsida</taxon>
        <taxon>Poales</taxon>
        <taxon>Poaceae</taxon>
        <taxon>PACMAD clade</taxon>
        <taxon>Panicoideae</taxon>
        <taxon>Panicodae</taxon>
        <taxon>Paniceae</taxon>
        <taxon>Panicinae</taxon>
        <taxon>Panicum</taxon>
        <taxon>Panicum sect. Panicum</taxon>
    </lineage>
</organism>
<keyword evidence="3 5" id="KW-0560">Oxidoreductase</keyword>
<dbReference type="PROSITE" id="PS51471">
    <property type="entry name" value="FE2OG_OXY"/>
    <property type="match status" value="1"/>
</dbReference>
<dbReference type="GO" id="GO:0016491">
    <property type="term" value="F:oxidoreductase activity"/>
    <property type="evidence" value="ECO:0007669"/>
    <property type="project" value="UniProtKB-KW"/>
</dbReference>
<evidence type="ECO:0000313" key="7">
    <source>
        <dbReference type="EMBL" id="RLN36104.1"/>
    </source>
</evidence>
<dbReference type="GO" id="GO:0046872">
    <property type="term" value="F:metal ion binding"/>
    <property type="evidence" value="ECO:0007669"/>
    <property type="project" value="UniProtKB-KW"/>
</dbReference>
<keyword evidence="8" id="KW-1185">Reference proteome</keyword>
<dbReference type="Pfam" id="PF03171">
    <property type="entry name" value="2OG-FeII_Oxy"/>
    <property type="match status" value="1"/>
</dbReference>
<dbReference type="PANTHER" id="PTHR47991">
    <property type="entry name" value="OXOGLUTARATE/IRON-DEPENDENT DIOXYGENASE"/>
    <property type="match status" value="1"/>
</dbReference>
<dbReference type="OrthoDB" id="406156at2759"/>
<keyword evidence="2 5" id="KW-0479">Metal-binding</keyword>
<dbReference type="Proteomes" id="UP000275267">
    <property type="component" value="Unassembled WGS sequence"/>
</dbReference>
<keyword evidence="4 5" id="KW-0408">Iron</keyword>